<dbReference type="Pfam" id="PF08241">
    <property type="entry name" value="Methyltransf_11"/>
    <property type="match status" value="1"/>
</dbReference>
<dbReference type="SUPFAM" id="SSF53335">
    <property type="entry name" value="S-adenosyl-L-methionine-dependent methyltransferases"/>
    <property type="match status" value="1"/>
</dbReference>
<dbReference type="InterPro" id="IPR029063">
    <property type="entry name" value="SAM-dependent_MTases_sf"/>
</dbReference>
<dbReference type="CDD" id="cd02440">
    <property type="entry name" value="AdoMet_MTases"/>
    <property type="match status" value="1"/>
</dbReference>
<name>A0A0G4FH99_9ALVE</name>
<feature type="domain" description="Methyltransferase type 11" evidence="1">
    <location>
        <begin position="210"/>
        <end position="317"/>
    </location>
</feature>
<sequence length="433" mass="47254">MAVVLRRPFSWQLFALVAMATICFLTFMQMASRPHSSESDESRMTAAGIVTAPFPPPERSTVPLQREDLVPRLEGTVRSDAMDVARRKSIAAPIVQSAAPLSPTNTEPSTSAASELHSPSNMETAQMVPLAAQAPQLGGAAAPLDSFCATVSAEEKERKFLPEYYMRNVKPKYDLDTKKRSEKIHQYNIYNTAALLADSLAEGANGWIIDLGCGNGRKAATLFGKGFNLFIIDFKDNLEAAREAIQATERYRNQNVESLAGFAAIEWNINDFDAMPSIPDSIVQGAVVISADVIEHVIEPEHLLAFHASVIQRGGFASVISTPEREKLQPKSTRPKHGKDVQLWQKDELKRFIACTGMLPQVECGYSQAYFKSDIESPTHGLSTIICASSASTQSHTQLVQNQAVVASDPMAPSIPNFTASSARRTGMPVRDK</sequence>
<dbReference type="Gene3D" id="3.40.50.150">
    <property type="entry name" value="Vaccinia Virus protein VP39"/>
    <property type="match status" value="1"/>
</dbReference>
<evidence type="ECO:0000259" key="1">
    <source>
        <dbReference type="Pfam" id="PF08241"/>
    </source>
</evidence>
<dbReference type="AlphaFoldDB" id="A0A0G4FH99"/>
<proteinExistence type="predicted"/>
<gene>
    <name evidence="2" type="ORF">Cvel_3338</name>
</gene>
<evidence type="ECO:0000313" key="2">
    <source>
        <dbReference type="EMBL" id="CEM12884.1"/>
    </source>
</evidence>
<organism evidence="2">
    <name type="scientific">Chromera velia CCMP2878</name>
    <dbReference type="NCBI Taxonomy" id="1169474"/>
    <lineage>
        <taxon>Eukaryota</taxon>
        <taxon>Sar</taxon>
        <taxon>Alveolata</taxon>
        <taxon>Colpodellida</taxon>
        <taxon>Chromeraceae</taxon>
        <taxon>Chromera</taxon>
    </lineage>
</organism>
<dbReference type="InterPro" id="IPR013216">
    <property type="entry name" value="Methyltransf_11"/>
</dbReference>
<dbReference type="GO" id="GO:0008757">
    <property type="term" value="F:S-adenosylmethionine-dependent methyltransferase activity"/>
    <property type="evidence" value="ECO:0007669"/>
    <property type="project" value="InterPro"/>
</dbReference>
<reference evidence="2" key="1">
    <citation type="submission" date="2014-11" db="EMBL/GenBank/DDBJ databases">
        <authorList>
            <person name="Otto D Thomas"/>
            <person name="Naeem Raeece"/>
        </authorList>
    </citation>
    <scope>NUCLEOTIDE SEQUENCE</scope>
</reference>
<accession>A0A0G4FH99</accession>
<protein>
    <recommendedName>
        <fullName evidence="1">Methyltransferase type 11 domain-containing protein</fullName>
    </recommendedName>
</protein>
<dbReference type="VEuPathDB" id="CryptoDB:Cvel_3338"/>
<dbReference type="EMBL" id="CDMZ01000374">
    <property type="protein sequence ID" value="CEM12884.1"/>
    <property type="molecule type" value="Genomic_DNA"/>
</dbReference>